<dbReference type="Proteomes" id="UP000729402">
    <property type="component" value="Unassembled WGS sequence"/>
</dbReference>
<evidence type="ECO:0000313" key="2">
    <source>
        <dbReference type="Proteomes" id="UP000729402"/>
    </source>
</evidence>
<name>A0A8J5QW35_ZIZPA</name>
<reference evidence="1" key="1">
    <citation type="journal article" date="2021" name="bioRxiv">
        <title>Whole Genome Assembly and Annotation of Northern Wild Rice, Zizania palustris L., Supports a Whole Genome Duplication in the Zizania Genus.</title>
        <authorList>
            <person name="Haas M."/>
            <person name="Kono T."/>
            <person name="Macchietto M."/>
            <person name="Millas R."/>
            <person name="McGilp L."/>
            <person name="Shao M."/>
            <person name="Duquette J."/>
            <person name="Hirsch C.N."/>
            <person name="Kimball J."/>
        </authorList>
    </citation>
    <scope>NUCLEOTIDE SEQUENCE</scope>
    <source>
        <tissue evidence="1">Fresh leaf tissue</tissue>
    </source>
</reference>
<keyword evidence="2" id="KW-1185">Reference proteome</keyword>
<gene>
    <name evidence="1" type="ORF">GUJ93_ZPchr0066g46489</name>
</gene>
<comment type="caution">
    <text evidence="1">The sequence shown here is derived from an EMBL/GenBank/DDBJ whole genome shotgun (WGS) entry which is preliminary data.</text>
</comment>
<organism evidence="1 2">
    <name type="scientific">Zizania palustris</name>
    <name type="common">Northern wild rice</name>
    <dbReference type="NCBI Taxonomy" id="103762"/>
    <lineage>
        <taxon>Eukaryota</taxon>
        <taxon>Viridiplantae</taxon>
        <taxon>Streptophyta</taxon>
        <taxon>Embryophyta</taxon>
        <taxon>Tracheophyta</taxon>
        <taxon>Spermatophyta</taxon>
        <taxon>Magnoliopsida</taxon>
        <taxon>Liliopsida</taxon>
        <taxon>Poales</taxon>
        <taxon>Poaceae</taxon>
        <taxon>BOP clade</taxon>
        <taxon>Oryzoideae</taxon>
        <taxon>Oryzeae</taxon>
        <taxon>Zizaniinae</taxon>
        <taxon>Zizania</taxon>
    </lineage>
</organism>
<dbReference type="EMBL" id="JAAALK010000551">
    <property type="protein sequence ID" value="KAG8044525.1"/>
    <property type="molecule type" value="Genomic_DNA"/>
</dbReference>
<evidence type="ECO:0000313" key="1">
    <source>
        <dbReference type="EMBL" id="KAG8044525.1"/>
    </source>
</evidence>
<dbReference type="AlphaFoldDB" id="A0A8J5QW35"/>
<protein>
    <submittedName>
        <fullName evidence="1">Uncharacterized protein</fullName>
    </submittedName>
</protein>
<sequence>MKDLGPLQHFLGIAASRSAAGMLLSQQPGQSLPAPALACPLRPNSTAPPWPAPAARFFRRRSPFSGRLQQLATPNPSLLPSSIKAGLSRFVSLFPELPFSFPHQELPQPPPCHLTAAAFPSPPHAPVSSLFLTFAPRLCSRRCPSHHSGCQAPPPLHRCLLPPIAQPRRTPPV</sequence>
<reference evidence="1" key="2">
    <citation type="submission" date="2021-02" db="EMBL/GenBank/DDBJ databases">
        <authorList>
            <person name="Kimball J.A."/>
            <person name="Haas M.W."/>
            <person name="Macchietto M."/>
            <person name="Kono T."/>
            <person name="Duquette J."/>
            <person name="Shao M."/>
        </authorList>
    </citation>
    <scope>NUCLEOTIDE SEQUENCE</scope>
    <source>
        <tissue evidence="1">Fresh leaf tissue</tissue>
    </source>
</reference>
<proteinExistence type="predicted"/>
<accession>A0A8J5QW35</accession>